<dbReference type="CDD" id="cd07082">
    <property type="entry name" value="ALDH_F11_NP-GAPDH"/>
    <property type="match status" value="1"/>
</dbReference>
<dbReference type="InterPro" id="IPR050740">
    <property type="entry name" value="Aldehyde_DH_Superfamily"/>
</dbReference>
<dbReference type="Proteomes" id="UP000885748">
    <property type="component" value="Unassembled WGS sequence"/>
</dbReference>
<dbReference type="InterPro" id="IPR016160">
    <property type="entry name" value="Ald_DH_CS_CYS"/>
</dbReference>
<evidence type="ECO:0000256" key="1">
    <source>
        <dbReference type="ARBA" id="ARBA00009986"/>
    </source>
</evidence>
<feature type="region of interest" description="Disordered" evidence="3">
    <location>
        <begin position="1"/>
        <end position="24"/>
    </location>
</feature>
<reference evidence="5" key="1">
    <citation type="journal article" date="2020" name="mSystems">
        <title>Genome- and Community-Level Interaction Insights into Carbon Utilization and Element Cycling Functions of Hydrothermarchaeota in Hydrothermal Sediment.</title>
        <authorList>
            <person name="Zhou Z."/>
            <person name="Liu Y."/>
            <person name="Xu W."/>
            <person name="Pan J."/>
            <person name="Luo Z.H."/>
            <person name="Li M."/>
        </authorList>
    </citation>
    <scope>NUCLEOTIDE SEQUENCE [LARGE SCALE GENOMIC DNA]</scope>
    <source>
        <strain evidence="5">HyVt-357</strain>
    </source>
</reference>
<dbReference type="GO" id="GO:0016620">
    <property type="term" value="F:oxidoreductase activity, acting on the aldehyde or oxo group of donors, NAD or NADP as acceptor"/>
    <property type="evidence" value="ECO:0007669"/>
    <property type="project" value="InterPro"/>
</dbReference>
<evidence type="ECO:0000313" key="5">
    <source>
        <dbReference type="EMBL" id="HEA53094.1"/>
    </source>
</evidence>
<proteinExistence type="inferred from homology"/>
<dbReference type="PANTHER" id="PTHR43353:SF5">
    <property type="entry name" value="SUCCINATE-SEMIALDEHYDE DEHYDROGENASE, MITOCHONDRIAL"/>
    <property type="match status" value="1"/>
</dbReference>
<dbReference type="PANTHER" id="PTHR43353">
    <property type="entry name" value="SUCCINATE-SEMIALDEHYDE DEHYDROGENASE, MITOCHONDRIAL"/>
    <property type="match status" value="1"/>
</dbReference>
<dbReference type="Gene3D" id="3.40.309.10">
    <property type="entry name" value="Aldehyde Dehydrogenase, Chain A, domain 2"/>
    <property type="match status" value="1"/>
</dbReference>
<dbReference type="EMBL" id="DRGY01000098">
    <property type="protein sequence ID" value="HEA53094.1"/>
    <property type="molecule type" value="Genomic_DNA"/>
</dbReference>
<evidence type="ECO:0000259" key="4">
    <source>
        <dbReference type="Pfam" id="PF00171"/>
    </source>
</evidence>
<feature type="domain" description="Aldehyde dehydrogenase" evidence="4">
    <location>
        <begin position="80"/>
        <end position="521"/>
    </location>
</feature>
<dbReference type="Pfam" id="PF00171">
    <property type="entry name" value="Aldedh"/>
    <property type="match status" value="1"/>
</dbReference>
<comment type="similarity">
    <text evidence="1">Belongs to the aldehyde dehydrogenase family.</text>
</comment>
<dbReference type="PROSITE" id="PS00070">
    <property type="entry name" value="ALDEHYDE_DEHYDR_CYS"/>
    <property type="match status" value="1"/>
</dbReference>
<accession>A0A831R6K4</accession>
<dbReference type="InterPro" id="IPR015590">
    <property type="entry name" value="Aldehyde_DH_dom"/>
</dbReference>
<sequence length="556" mass="60600">MKPETESSVDGNKSSKNWAKPDFFPNAENIPEKFRLEGGVSINQTLIAGELREWHGPFAEVRSPVCLRAAKGAEPEPVLIGKTPLMDGDTALQALDAAVAAYGQGSGAWPSFSVAQRIEHVEQFLTEMRSHREAVVELLMWEIGKTRKDASKEFDRTADYISDTIHELKVLDRRSSRFETVGGVVAQTRRLPVGVALCMGPYNYPLNETFTTLIPALIMGNTVVFKPAKYGVLLIGPLLKAFQTSFPPGVINVIFGRGRDTIGPLMKSGDVDMFAFIGTHKGASALKQMHPKPHRLKAVLGLDANNPAIVLPDADLDLAVSECVAGALSFNGQRCTALKLLLVHESLAEEFVSRVSTAVNDLVAGMPWETDVSLTPLPEPGKVTYLRSLVDNAEANGATIANEGGGQVNGTYFHPAVLYPITTEMRVYREEQFGPLIPVVAFRDEAEVIRHVRDSEFGQQLSIFGTDPEAMGGLIDVLANQVGRINLNGQCQRGPDTLPFNGRKDSAEGTLSVSDALRVFSIRTTVATKSSERNRDLVTSIVRGRHSRTLTTDYLF</sequence>
<evidence type="ECO:0000256" key="3">
    <source>
        <dbReference type="SAM" id="MobiDB-lite"/>
    </source>
</evidence>
<dbReference type="AlphaFoldDB" id="A0A831R6K4"/>
<organism evidence="5">
    <name type="scientific">Marinobacter antarcticus</name>
    <dbReference type="NCBI Taxonomy" id="564117"/>
    <lineage>
        <taxon>Bacteria</taxon>
        <taxon>Pseudomonadati</taxon>
        <taxon>Pseudomonadota</taxon>
        <taxon>Gammaproteobacteria</taxon>
        <taxon>Pseudomonadales</taxon>
        <taxon>Marinobacteraceae</taxon>
        <taxon>Marinobacter</taxon>
    </lineage>
</organism>
<comment type="caution">
    <text evidence="5">The sequence shown here is derived from an EMBL/GenBank/DDBJ whole genome shotgun (WGS) entry which is preliminary data.</text>
</comment>
<name>A0A831R6K4_9GAMM</name>
<dbReference type="InterPro" id="IPR016161">
    <property type="entry name" value="Ald_DH/histidinol_DH"/>
</dbReference>
<dbReference type="InterPro" id="IPR016162">
    <property type="entry name" value="Ald_DH_N"/>
</dbReference>
<protein>
    <submittedName>
        <fullName evidence="5">NADP-dependent glyceraldehyde-3-phosphate dehydrogenase</fullName>
    </submittedName>
</protein>
<dbReference type="RefSeq" id="WP_304102711.1">
    <property type="nucleotide sequence ID" value="NZ_DRGY01000098.1"/>
</dbReference>
<keyword evidence="2" id="KW-0560">Oxidoreductase</keyword>
<evidence type="ECO:0000256" key="2">
    <source>
        <dbReference type="ARBA" id="ARBA00023002"/>
    </source>
</evidence>
<dbReference type="Gene3D" id="3.40.605.10">
    <property type="entry name" value="Aldehyde Dehydrogenase, Chain A, domain 1"/>
    <property type="match status" value="1"/>
</dbReference>
<dbReference type="InterPro" id="IPR016163">
    <property type="entry name" value="Ald_DH_C"/>
</dbReference>
<feature type="compositionally biased region" description="Polar residues" evidence="3">
    <location>
        <begin position="1"/>
        <end position="17"/>
    </location>
</feature>
<gene>
    <name evidence="5" type="ORF">ENI00_12385</name>
</gene>
<dbReference type="SUPFAM" id="SSF53720">
    <property type="entry name" value="ALDH-like"/>
    <property type="match status" value="1"/>
</dbReference>